<name>A0A9D4ULB3_ADICA</name>
<dbReference type="Proteomes" id="UP000886520">
    <property type="component" value="Chromosome 14"/>
</dbReference>
<protein>
    <submittedName>
        <fullName evidence="1">Uncharacterized protein</fullName>
    </submittedName>
</protein>
<gene>
    <name evidence="1" type="ORF">GOP47_0014363</name>
</gene>
<evidence type="ECO:0000313" key="1">
    <source>
        <dbReference type="EMBL" id="KAI5070020.1"/>
    </source>
</evidence>
<comment type="caution">
    <text evidence="1">The sequence shown here is derived from an EMBL/GenBank/DDBJ whole genome shotgun (WGS) entry which is preliminary data.</text>
</comment>
<reference evidence="1" key="1">
    <citation type="submission" date="2021-01" db="EMBL/GenBank/DDBJ databases">
        <title>Adiantum capillus-veneris genome.</title>
        <authorList>
            <person name="Fang Y."/>
            <person name="Liao Q."/>
        </authorList>
    </citation>
    <scope>NUCLEOTIDE SEQUENCE</scope>
    <source>
        <strain evidence="1">H3</strain>
        <tissue evidence="1">Leaf</tissue>
    </source>
</reference>
<accession>A0A9D4ULB3</accession>
<keyword evidence="2" id="KW-1185">Reference proteome</keyword>
<organism evidence="1 2">
    <name type="scientific">Adiantum capillus-veneris</name>
    <name type="common">Maidenhair fern</name>
    <dbReference type="NCBI Taxonomy" id="13818"/>
    <lineage>
        <taxon>Eukaryota</taxon>
        <taxon>Viridiplantae</taxon>
        <taxon>Streptophyta</taxon>
        <taxon>Embryophyta</taxon>
        <taxon>Tracheophyta</taxon>
        <taxon>Polypodiopsida</taxon>
        <taxon>Polypodiidae</taxon>
        <taxon>Polypodiales</taxon>
        <taxon>Pteridineae</taxon>
        <taxon>Pteridaceae</taxon>
        <taxon>Vittarioideae</taxon>
        <taxon>Adiantum</taxon>
    </lineage>
</organism>
<dbReference type="EMBL" id="JABFUD020000014">
    <property type="protein sequence ID" value="KAI5070020.1"/>
    <property type="molecule type" value="Genomic_DNA"/>
</dbReference>
<sequence>MCPYEGELKLIFSLFSQSSVRSIDFSLLLVQRYLKDYDTLSQHFAPRRFLKLATGLHEADILILLMPMDLWSRDISEARAFLGAVISRRLDRKLAT</sequence>
<evidence type="ECO:0000313" key="2">
    <source>
        <dbReference type="Proteomes" id="UP000886520"/>
    </source>
</evidence>
<proteinExistence type="predicted"/>
<dbReference type="AlphaFoldDB" id="A0A9D4ULB3"/>